<organism evidence="8 9">
    <name type="scientific">Hominilimicola fabiformis</name>
    <dbReference type="NCBI Taxonomy" id="2885356"/>
    <lineage>
        <taxon>Bacteria</taxon>
        <taxon>Bacillati</taxon>
        <taxon>Bacillota</taxon>
        <taxon>Clostridia</taxon>
        <taxon>Eubacteriales</taxon>
        <taxon>Oscillospiraceae</taxon>
        <taxon>Hominilimicola</taxon>
    </lineage>
</organism>
<dbReference type="PANTHER" id="PTHR10010">
    <property type="entry name" value="SOLUTE CARRIER FAMILY 34 SODIUM PHOSPHATE , MEMBER 2-RELATED"/>
    <property type="match status" value="1"/>
</dbReference>
<dbReference type="GO" id="GO:0044341">
    <property type="term" value="P:sodium-dependent phosphate transport"/>
    <property type="evidence" value="ECO:0007669"/>
    <property type="project" value="InterPro"/>
</dbReference>
<gene>
    <name evidence="8" type="ORF">LKE05_01710</name>
</gene>
<dbReference type="PANTHER" id="PTHR10010:SF46">
    <property type="entry name" value="SODIUM-DEPENDENT PHOSPHATE TRANSPORT PROTEIN 2B"/>
    <property type="match status" value="1"/>
</dbReference>
<dbReference type="AlphaFoldDB" id="A0AAE3J8K5"/>
<dbReference type="RefSeq" id="WP_308455733.1">
    <property type="nucleotide sequence ID" value="NZ_JAJEQM010000002.1"/>
</dbReference>
<feature type="transmembrane region" description="Helical" evidence="6">
    <location>
        <begin position="86"/>
        <end position="107"/>
    </location>
</feature>
<evidence type="ECO:0000256" key="2">
    <source>
        <dbReference type="ARBA" id="ARBA00022475"/>
    </source>
</evidence>
<keyword evidence="4 6" id="KW-1133">Transmembrane helix</keyword>
<feature type="transmembrane region" description="Helical" evidence="6">
    <location>
        <begin position="119"/>
        <end position="136"/>
    </location>
</feature>
<dbReference type="Gene3D" id="1.20.58.220">
    <property type="entry name" value="Phosphate transport system protein phou homolog 2, domain 2"/>
    <property type="match status" value="1"/>
</dbReference>
<dbReference type="InterPro" id="IPR004633">
    <property type="entry name" value="NaPi_cotrn-rel/YqeW-like"/>
</dbReference>
<accession>A0AAE3J8K5</accession>
<dbReference type="InterPro" id="IPR003841">
    <property type="entry name" value="Na/Pi_transpt"/>
</dbReference>
<feature type="transmembrane region" description="Helical" evidence="6">
    <location>
        <begin position="186"/>
        <end position="209"/>
    </location>
</feature>
<evidence type="ECO:0000256" key="3">
    <source>
        <dbReference type="ARBA" id="ARBA00022692"/>
    </source>
</evidence>
<keyword evidence="5 6" id="KW-0472">Membrane</keyword>
<dbReference type="NCBIfam" id="TIGR00704">
    <property type="entry name" value="NaPi_cotrn_rel"/>
    <property type="match status" value="1"/>
</dbReference>
<feature type="domain" description="PhoU" evidence="7">
    <location>
        <begin position="355"/>
        <end position="435"/>
    </location>
</feature>
<evidence type="ECO:0000256" key="1">
    <source>
        <dbReference type="ARBA" id="ARBA00004651"/>
    </source>
</evidence>
<dbReference type="Proteomes" id="UP001198242">
    <property type="component" value="Unassembled WGS sequence"/>
</dbReference>
<dbReference type="Pfam" id="PF01895">
    <property type="entry name" value="PhoU"/>
    <property type="match status" value="2"/>
</dbReference>
<keyword evidence="9" id="KW-1185">Reference proteome</keyword>
<feature type="domain" description="PhoU" evidence="7">
    <location>
        <begin position="459"/>
        <end position="542"/>
    </location>
</feature>
<evidence type="ECO:0000259" key="7">
    <source>
        <dbReference type="Pfam" id="PF01895"/>
    </source>
</evidence>
<evidence type="ECO:0000256" key="5">
    <source>
        <dbReference type="ARBA" id="ARBA00023136"/>
    </source>
</evidence>
<sequence>MNIFGLFSLFGGLAMFLYGMNVMGSGLEKLGGGKFEQILEKLTSNPIKGVVLGAAVTAVIQSSSATTVMVVGFVNSGIMKLGQAIGIIMGANIGTTVTSWILSLSGIQGDSFWIQLCKPANFTPVLALIGIVFTMAAKSDSKKNIGNILLGFAVLMFGMETMSAAVEPLKDVEAFTNILTMFQNPILGVLAGAVLTAVIQSSSASVGILQALSSTGKITFGAAIPIIMGQNIGTCVTALISCIGASKNAKRAAMVHLYFNIIGTVLFLVLFYAANAIFNFAFVSDSVTPFNIAIVHTIFNVVATAVLLPFNKLLEKLARMTIKEGAEESTFGLLDERFLQTPSFAVEQCMTLATNMAYMVKESFTMAQECVAKYSESIDRKIIETENLADEYEDALGAYLVKLSAKSLNESDSQKVSILLHAISDFEKMTDYTADLVFTAREKRDKDVHFSDKARQEITIMVNAVGEIIDLTISAFSKDDVKLANKVEPLEDVIDRLRNDLKNRHIKRMQEGRCSVNQGFVFTDYITALEKISDHCANVAAAIIELNDENYDVHHVMSNRRNNPEYKELCVEFGKKYILPFSVSSEVE</sequence>
<keyword evidence="2" id="KW-1003">Cell membrane</keyword>
<name>A0AAE3J8K5_9FIRM</name>
<feature type="transmembrane region" description="Helical" evidence="6">
    <location>
        <begin position="50"/>
        <end position="74"/>
    </location>
</feature>
<comment type="caution">
    <text evidence="8">The sequence shown here is derived from an EMBL/GenBank/DDBJ whole genome shotgun (WGS) entry which is preliminary data.</text>
</comment>
<dbReference type="InterPro" id="IPR038078">
    <property type="entry name" value="PhoU-like_sf"/>
</dbReference>
<evidence type="ECO:0000313" key="8">
    <source>
        <dbReference type="EMBL" id="MCC2209511.1"/>
    </source>
</evidence>
<evidence type="ECO:0000313" key="9">
    <source>
        <dbReference type="Proteomes" id="UP001198242"/>
    </source>
</evidence>
<comment type="subcellular location">
    <subcellularLocation>
        <location evidence="1">Cell membrane</location>
        <topology evidence="1">Multi-pass membrane protein</topology>
    </subcellularLocation>
</comment>
<feature type="transmembrane region" description="Helical" evidence="6">
    <location>
        <begin position="148"/>
        <end position="166"/>
    </location>
</feature>
<evidence type="ECO:0000256" key="6">
    <source>
        <dbReference type="SAM" id="Phobius"/>
    </source>
</evidence>
<protein>
    <submittedName>
        <fullName evidence="8">Na/Pi cotransporter family protein</fullName>
    </submittedName>
</protein>
<keyword evidence="3 6" id="KW-0812">Transmembrane</keyword>
<reference evidence="8 9" key="1">
    <citation type="submission" date="2021-10" db="EMBL/GenBank/DDBJ databases">
        <title>Anaerobic single-cell dispensing facilitates the cultivation of human gut bacteria.</title>
        <authorList>
            <person name="Afrizal A."/>
        </authorList>
    </citation>
    <scope>NUCLEOTIDE SEQUENCE [LARGE SCALE GENOMIC DNA]</scope>
    <source>
        <strain evidence="8 9">CLA-AA-H232</strain>
    </source>
</reference>
<evidence type="ECO:0000256" key="4">
    <source>
        <dbReference type="ARBA" id="ARBA00022989"/>
    </source>
</evidence>
<dbReference type="SUPFAM" id="SSF109755">
    <property type="entry name" value="PhoU-like"/>
    <property type="match status" value="1"/>
</dbReference>
<feature type="transmembrane region" description="Helical" evidence="6">
    <location>
        <begin position="257"/>
        <end position="278"/>
    </location>
</feature>
<dbReference type="GO" id="GO:0005436">
    <property type="term" value="F:sodium:phosphate symporter activity"/>
    <property type="evidence" value="ECO:0007669"/>
    <property type="project" value="InterPro"/>
</dbReference>
<feature type="transmembrane region" description="Helical" evidence="6">
    <location>
        <begin position="290"/>
        <end position="310"/>
    </location>
</feature>
<dbReference type="NCBIfam" id="NF037997">
    <property type="entry name" value="Na_Pi_symport"/>
    <property type="match status" value="1"/>
</dbReference>
<dbReference type="InterPro" id="IPR026022">
    <property type="entry name" value="PhoU_dom"/>
</dbReference>
<dbReference type="Pfam" id="PF02690">
    <property type="entry name" value="Na_Pi_cotrans"/>
    <property type="match status" value="1"/>
</dbReference>
<dbReference type="EMBL" id="JAJEQM010000002">
    <property type="protein sequence ID" value="MCC2209511.1"/>
    <property type="molecule type" value="Genomic_DNA"/>
</dbReference>
<dbReference type="GO" id="GO:0005886">
    <property type="term" value="C:plasma membrane"/>
    <property type="evidence" value="ECO:0007669"/>
    <property type="project" value="UniProtKB-SubCell"/>
</dbReference>
<proteinExistence type="predicted"/>